<dbReference type="EMBL" id="JABSTQ010010915">
    <property type="protein sequence ID" value="KAG0416827.1"/>
    <property type="molecule type" value="Genomic_DNA"/>
</dbReference>
<sequence length="246" mass="27927">MLHFRALRGLPRPTETVLHRLRLKVAYTNSHKIGKAQSPECASCGGVHNIQHVVCESEEYSHERKLMKKHLNIKEEEQISIDIVFDYTSQETSENNTELDSFISAVVELHGPARRPKATRSKFYLSSFMPRTTTDFYLYSGSITFPPCTERVMTVVFESSVDIGKQQLDKMRLLKTRLGSENCQGLIAGNIRKLSEKQDASKTVYRSFRFMPSQAGGRELSVGTMPMLITAALLWTCLAGVCEDWW</sequence>
<protein>
    <submittedName>
        <fullName evidence="1">Uncharacterized protein</fullName>
    </submittedName>
</protein>
<proteinExistence type="predicted"/>
<accession>A0AC60PB72</accession>
<dbReference type="Proteomes" id="UP000805193">
    <property type="component" value="Unassembled WGS sequence"/>
</dbReference>
<name>A0AC60PB72_IXOPE</name>
<evidence type="ECO:0000313" key="2">
    <source>
        <dbReference type="Proteomes" id="UP000805193"/>
    </source>
</evidence>
<evidence type="ECO:0000313" key="1">
    <source>
        <dbReference type="EMBL" id="KAG0416827.1"/>
    </source>
</evidence>
<organism evidence="1 2">
    <name type="scientific">Ixodes persulcatus</name>
    <name type="common">Taiga tick</name>
    <dbReference type="NCBI Taxonomy" id="34615"/>
    <lineage>
        <taxon>Eukaryota</taxon>
        <taxon>Metazoa</taxon>
        <taxon>Ecdysozoa</taxon>
        <taxon>Arthropoda</taxon>
        <taxon>Chelicerata</taxon>
        <taxon>Arachnida</taxon>
        <taxon>Acari</taxon>
        <taxon>Parasitiformes</taxon>
        <taxon>Ixodida</taxon>
        <taxon>Ixodoidea</taxon>
        <taxon>Ixodidae</taxon>
        <taxon>Ixodinae</taxon>
        <taxon>Ixodes</taxon>
    </lineage>
</organism>
<gene>
    <name evidence="1" type="ORF">HPB47_006100</name>
</gene>
<keyword evidence="2" id="KW-1185">Reference proteome</keyword>
<reference evidence="1 2" key="1">
    <citation type="journal article" date="2020" name="Cell">
        <title>Large-Scale Comparative Analyses of Tick Genomes Elucidate Their Genetic Diversity and Vector Capacities.</title>
        <authorList>
            <consortium name="Tick Genome and Microbiome Consortium (TIGMIC)"/>
            <person name="Jia N."/>
            <person name="Wang J."/>
            <person name="Shi W."/>
            <person name="Du L."/>
            <person name="Sun Y."/>
            <person name="Zhan W."/>
            <person name="Jiang J.F."/>
            <person name="Wang Q."/>
            <person name="Zhang B."/>
            <person name="Ji P."/>
            <person name="Bell-Sakyi L."/>
            <person name="Cui X.M."/>
            <person name="Yuan T.T."/>
            <person name="Jiang B.G."/>
            <person name="Yang W.F."/>
            <person name="Lam T.T."/>
            <person name="Chang Q.C."/>
            <person name="Ding S.J."/>
            <person name="Wang X.J."/>
            <person name="Zhu J.G."/>
            <person name="Ruan X.D."/>
            <person name="Zhao L."/>
            <person name="Wei J.T."/>
            <person name="Ye R.Z."/>
            <person name="Que T.C."/>
            <person name="Du C.H."/>
            <person name="Zhou Y.H."/>
            <person name="Cheng J.X."/>
            <person name="Dai P.F."/>
            <person name="Guo W.B."/>
            <person name="Han X.H."/>
            <person name="Huang E.J."/>
            <person name="Li L.F."/>
            <person name="Wei W."/>
            <person name="Gao Y.C."/>
            <person name="Liu J.Z."/>
            <person name="Shao H.Z."/>
            <person name="Wang X."/>
            <person name="Wang C.C."/>
            <person name="Yang T.C."/>
            <person name="Huo Q.B."/>
            <person name="Li W."/>
            <person name="Chen H.Y."/>
            <person name="Chen S.E."/>
            <person name="Zhou L.G."/>
            <person name="Ni X.B."/>
            <person name="Tian J.H."/>
            <person name="Sheng Y."/>
            <person name="Liu T."/>
            <person name="Pan Y.S."/>
            <person name="Xia L.Y."/>
            <person name="Li J."/>
            <person name="Zhao F."/>
            <person name="Cao W.C."/>
        </authorList>
    </citation>
    <scope>NUCLEOTIDE SEQUENCE [LARGE SCALE GENOMIC DNA]</scope>
    <source>
        <strain evidence="1">Iper-2018</strain>
    </source>
</reference>
<comment type="caution">
    <text evidence="1">The sequence shown here is derived from an EMBL/GenBank/DDBJ whole genome shotgun (WGS) entry which is preliminary data.</text>
</comment>